<evidence type="ECO:0000256" key="7">
    <source>
        <dbReference type="ARBA" id="ARBA00022827"/>
    </source>
</evidence>
<dbReference type="InterPro" id="IPR003374">
    <property type="entry name" value="ApbE-like_sf"/>
</dbReference>
<evidence type="ECO:0000256" key="1">
    <source>
        <dbReference type="ARBA" id="ARBA00001946"/>
    </source>
</evidence>
<gene>
    <name evidence="11" type="ORF">SAMN05216377_101257</name>
</gene>
<evidence type="ECO:0000256" key="9">
    <source>
        <dbReference type="ARBA" id="ARBA00031306"/>
    </source>
</evidence>
<comment type="catalytic activity">
    <reaction evidence="10">
        <text>L-threonyl-[protein] + FAD = FMN-L-threonyl-[protein] + AMP + H(+)</text>
        <dbReference type="Rhea" id="RHEA:36847"/>
        <dbReference type="Rhea" id="RHEA-COMP:11060"/>
        <dbReference type="Rhea" id="RHEA-COMP:11061"/>
        <dbReference type="ChEBI" id="CHEBI:15378"/>
        <dbReference type="ChEBI" id="CHEBI:30013"/>
        <dbReference type="ChEBI" id="CHEBI:57692"/>
        <dbReference type="ChEBI" id="CHEBI:74257"/>
        <dbReference type="ChEBI" id="CHEBI:456215"/>
        <dbReference type="EC" id="2.7.1.180"/>
    </reaction>
</comment>
<dbReference type="InterPro" id="IPR024932">
    <property type="entry name" value="ApbE"/>
</dbReference>
<keyword evidence="4" id="KW-0285">Flavoprotein</keyword>
<dbReference type="SUPFAM" id="SSF143631">
    <property type="entry name" value="ApbE-like"/>
    <property type="match status" value="1"/>
</dbReference>
<dbReference type="Pfam" id="PF02424">
    <property type="entry name" value="ApbE"/>
    <property type="match status" value="1"/>
</dbReference>
<dbReference type="PANTHER" id="PTHR30040">
    <property type="entry name" value="THIAMINE BIOSYNTHESIS LIPOPROTEIN APBE"/>
    <property type="match status" value="1"/>
</dbReference>
<proteinExistence type="predicted"/>
<dbReference type="GO" id="GO:0016740">
    <property type="term" value="F:transferase activity"/>
    <property type="evidence" value="ECO:0007669"/>
    <property type="project" value="UniProtKB-KW"/>
</dbReference>
<keyword evidence="11" id="KW-0449">Lipoprotein</keyword>
<dbReference type="RefSeq" id="WP_245707230.1">
    <property type="nucleotide sequence ID" value="NZ_FNBE01000001.1"/>
</dbReference>
<comment type="cofactor">
    <cofactor evidence="1">
        <name>Mg(2+)</name>
        <dbReference type="ChEBI" id="CHEBI:18420"/>
    </cofactor>
</comment>
<dbReference type="Proteomes" id="UP000198967">
    <property type="component" value="Unassembled WGS sequence"/>
</dbReference>
<dbReference type="EC" id="2.7.1.180" evidence="2"/>
<dbReference type="EMBL" id="FNBE01000001">
    <property type="protein sequence ID" value="SDE58821.1"/>
    <property type="molecule type" value="Genomic_DNA"/>
</dbReference>
<keyword evidence="8" id="KW-0460">Magnesium</keyword>
<reference evidence="11 12" key="1">
    <citation type="submission" date="2016-10" db="EMBL/GenBank/DDBJ databases">
        <authorList>
            <person name="de Groot N.N."/>
        </authorList>
    </citation>
    <scope>NUCLEOTIDE SEQUENCE [LARGE SCALE GENOMIC DNA]</scope>
    <source>
        <strain evidence="11 12">CGMCC 4.3143</strain>
    </source>
</reference>
<keyword evidence="12" id="KW-1185">Reference proteome</keyword>
<keyword evidence="7" id="KW-0274">FAD</keyword>
<evidence type="ECO:0000256" key="10">
    <source>
        <dbReference type="ARBA" id="ARBA00048540"/>
    </source>
</evidence>
<sequence length="291" mass="29635">MTGTIAEPAACSFPAIGTTATVLVTDPDVLDGSVALLRTDLTALDRACSRFRPDSEIRRAETGAEVEVSPLLAAHLDAALRAAALTGGRVDPTVGTCLAGLGYDRDLAALTDGPVDPRPAPGWWRLSRCGRTVVIPRGIRIDLGSTAKALAADHAAARIAAHTGAGVLVNLGGDLAVAGPAPAGGWLVGLEDGGGVVSLHDGGVATSGTTRRRWLRDGRVRHHVVDPRTGLPTAGPWRTVAVAAATCLDANTAATAALVRGADAADWLDTVGLPARLVDTAGRVTRVGGWV</sequence>
<evidence type="ECO:0000256" key="3">
    <source>
        <dbReference type="ARBA" id="ARBA00016337"/>
    </source>
</evidence>
<dbReference type="AlphaFoldDB" id="A0A1G7E571"/>
<dbReference type="STRING" id="366584.SAMN05216377_101257"/>
<evidence type="ECO:0000256" key="6">
    <source>
        <dbReference type="ARBA" id="ARBA00022723"/>
    </source>
</evidence>
<dbReference type="Gene3D" id="3.10.520.10">
    <property type="entry name" value="ApbE-like domains"/>
    <property type="match status" value="1"/>
</dbReference>
<dbReference type="GO" id="GO:0046872">
    <property type="term" value="F:metal ion binding"/>
    <property type="evidence" value="ECO:0007669"/>
    <property type="project" value="UniProtKB-KW"/>
</dbReference>
<name>A0A1G7E571_PSEOR</name>
<keyword evidence="5" id="KW-0808">Transferase</keyword>
<accession>A0A1G7E571</accession>
<evidence type="ECO:0000313" key="12">
    <source>
        <dbReference type="Proteomes" id="UP000198967"/>
    </source>
</evidence>
<evidence type="ECO:0000256" key="2">
    <source>
        <dbReference type="ARBA" id="ARBA00011955"/>
    </source>
</evidence>
<evidence type="ECO:0000256" key="8">
    <source>
        <dbReference type="ARBA" id="ARBA00022842"/>
    </source>
</evidence>
<keyword evidence="6" id="KW-0479">Metal-binding</keyword>
<evidence type="ECO:0000256" key="4">
    <source>
        <dbReference type="ARBA" id="ARBA00022630"/>
    </source>
</evidence>
<evidence type="ECO:0000313" key="11">
    <source>
        <dbReference type="EMBL" id="SDE58821.1"/>
    </source>
</evidence>
<evidence type="ECO:0000256" key="5">
    <source>
        <dbReference type="ARBA" id="ARBA00022679"/>
    </source>
</evidence>
<protein>
    <recommendedName>
        <fullName evidence="3">FAD:protein FMN transferase</fullName>
        <ecNumber evidence="2">2.7.1.180</ecNumber>
    </recommendedName>
    <alternativeName>
        <fullName evidence="9">Flavin transferase</fullName>
    </alternativeName>
</protein>
<organism evidence="11 12">
    <name type="scientific">Pseudonocardia oroxyli</name>
    <dbReference type="NCBI Taxonomy" id="366584"/>
    <lineage>
        <taxon>Bacteria</taxon>
        <taxon>Bacillati</taxon>
        <taxon>Actinomycetota</taxon>
        <taxon>Actinomycetes</taxon>
        <taxon>Pseudonocardiales</taxon>
        <taxon>Pseudonocardiaceae</taxon>
        <taxon>Pseudonocardia</taxon>
    </lineage>
</organism>
<dbReference type="PANTHER" id="PTHR30040:SF2">
    <property type="entry name" value="FAD:PROTEIN FMN TRANSFERASE"/>
    <property type="match status" value="1"/>
</dbReference>